<keyword evidence="4 8" id="KW-0808">Transferase</keyword>
<evidence type="ECO:0000259" key="7">
    <source>
        <dbReference type="Pfam" id="PF01583"/>
    </source>
</evidence>
<dbReference type="Gene3D" id="3.40.50.300">
    <property type="entry name" value="P-loop containing nucleotide triphosphate hydrolases"/>
    <property type="match status" value="1"/>
</dbReference>
<evidence type="ECO:0000256" key="3">
    <source>
        <dbReference type="ARBA" id="ARBA00018163"/>
    </source>
</evidence>
<protein>
    <recommendedName>
        <fullName evidence="3">Adenylyl-sulfate kinase</fullName>
    </recommendedName>
</protein>
<dbReference type="RefSeq" id="WP_341604147.1">
    <property type="nucleotide sequence ID" value="NZ_JBAKAW010000196.1"/>
</dbReference>
<dbReference type="SUPFAM" id="SSF52540">
    <property type="entry name" value="P-loop containing nucleoside triphosphate hydrolases"/>
    <property type="match status" value="1"/>
</dbReference>
<comment type="pathway">
    <text evidence="1">Sulfur metabolism; hydrogen sulfide biosynthesis; sulfite from sulfate: step 2/3.</text>
</comment>
<proteinExistence type="inferred from homology"/>
<dbReference type="InterPro" id="IPR059117">
    <property type="entry name" value="APS_kinase_dom"/>
</dbReference>
<evidence type="ECO:0000256" key="6">
    <source>
        <dbReference type="ARBA" id="ARBA00022840"/>
    </source>
</evidence>
<evidence type="ECO:0000256" key="4">
    <source>
        <dbReference type="ARBA" id="ARBA00022679"/>
    </source>
</evidence>
<gene>
    <name evidence="8" type="ORF">V6257_20650</name>
</gene>
<keyword evidence="8" id="KW-0418">Kinase</keyword>
<comment type="caution">
    <text evidence="8">The sequence shown here is derived from an EMBL/GenBank/DDBJ whole genome shotgun (WGS) entry which is preliminary data.</text>
</comment>
<dbReference type="PANTHER" id="PTHR11055:SF63">
    <property type="entry name" value="ADENYLYL-SULFATE KINASE 1, CHLOROPLASTIC"/>
    <property type="match status" value="1"/>
</dbReference>
<name>A0ABU9H6I4_9GAMM</name>
<reference evidence="8 9" key="1">
    <citation type="submission" date="2024-02" db="EMBL/GenBank/DDBJ databases">
        <title>Bacteria isolated from the canopy kelp, Nereocystis luetkeana.</title>
        <authorList>
            <person name="Pfister C.A."/>
            <person name="Younker I.T."/>
            <person name="Light S.H."/>
        </authorList>
    </citation>
    <scope>NUCLEOTIDE SEQUENCE [LARGE SCALE GENOMIC DNA]</scope>
    <source>
        <strain evidence="8 9">TI.1.03</strain>
    </source>
</reference>
<evidence type="ECO:0000256" key="2">
    <source>
        <dbReference type="ARBA" id="ARBA00007008"/>
    </source>
</evidence>
<dbReference type="InterPro" id="IPR027417">
    <property type="entry name" value="P-loop_NTPase"/>
</dbReference>
<feature type="non-terminal residue" evidence="8">
    <location>
        <position position="1"/>
    </location>
</feature>
<dbReference type="Proteomes" id="UP001371391">
    <property type="component" value="Unassembled WGS sequence"/>
</dbReference>
<evidence type="ECO:0000313" key="8">
    <source>
        <dbReference type="EMBL" id="MEL0657403.1"/>
    </source>
</evidence>
<dbReference type="GO" id="GO:0004020">
    <property type="term" value="F:adenylylsulfate kinase activity"/>
    <property type="evidence" value="ECO:0007669"/>
    <property type="project" value="UniProtKB-EC"/>
</dbReference>
<comment type="similarity">
    <text evidence="2">Belongs to the APS kinase family.</text>
</comment>
<dbReference type="PANTHER" id="PTHR11055">
    <property type="entry name" value="BIFUNCTIONAL 3'-PHOSPHOADENOSINE 5'-PHOSPHOSULFATE SYNTHASE"/>
    <property type="match status" value="1"/>
</dbReference>
<dbReference type="EMBL" id="JBAKAW010000196">
    <property type="protein sequence ID" value="MEL0657403.1"/>
    <property type="molecule type" value="Genomic_DNA"/>
</dbReference>
<keyword evidence="9" id="KW-1185">Reference proteome</keyword>
<feature type="domain" description="APS kinase" evidence="7">
    <location>
        <begin position="2"/>
        <end position="74"/>
    </location>
</feature>
<evidence type="ECO:0000313" key="9">
    <source>
        <dbReference type="Proteomes" id="UP001371391"/>
    </source>
</evidence>
<dbReference type="Pfam" id="PF01583">
    <property type="entry name" value="APS_kinase"/>
    <property type="match status" value="1"/>
</dbReference>
<evidence type="ECO:0000256" key="1">
    <source>
        <dbReference type="ARBA" id="ARBA00004806"/>
    </source>
</evidence>
<organism evidence="8 9">
    <name type="scientific">Pseudoalteromonas issachenkonii</name>
    <dbReference type="NCBI Taxonomy" id="152297"/>
    <lineage>
        <taxon>Bacteria</taxon>
        <taxon>Pseudomonadati</taxon>
        <taxon>Pseudomonadota</taxon>
        <taxon>Gammaproteobacteria</taxon>
        <taxon>Alteromonadales</taxon>
        <taxon>Pseudoalteromonadaceae</taxon>
        <taxon>Pseudoalteromonas</taxon>
    </lineage>
</organism>
<keyword evidence="5" id="KW-0547">Nucleotide-binding</keyword>
<accession>A0ABU9H6I4</accession>
<keyword evidence="6" id="KW-0067">ATP-binding</keyword>
<feature type="non-terminal residue" evidence="8">
    <location>
        <position position="74"/>
    </location>
</feature>
<sequence>KPANLWFSGFSGSGISTVANALEAALNQQGSHTYLLDGDNVRHGLCKVLGFSDEDRIENIRRLGETAKLMTDAG</sequence>
<evidence type="ECO:0000256" key="5">
    <source>
        <dbReference type="ARBA" id="ARBA00022741"/>
    </source>
</evidence>